<accession>A0A1M5XP83</accession>
<dbReference type="Proteomes" id="UP000183995">
    <property type="component" value="Unassembled WGS sequence"/>
</dbReference>
<reference evidence="6 7" key="1">
    <citation type="submission" date="2016-11" db="EMBL/GenBank/DDBJ databases">
        <authorList>
            <person name="Jaros S."/>
            <person name="Januszkiewicz K."/>
            <person name="Wedrychowicz H."/>
        </authorList>
    </citation>
    <scope>NUCLEOTIDE SEQUENCE [LARGE SCALE GENOMIC DNA]</scope>
    <source>
        <strain evidence="6 7">DSM 10068</strain>
    </source>
</reference>
<evidence type="ECO:0000256" key="1">
    <source>
        <dbReference type="ARBA" id="ARBA00023015"/>
    </source>
</evidence>
<dbReference type="InterPro" id="IPR001647">
    <property type="entry name" value="HTH_TetR"/>
</dbReference>
<evidence type="ECO:0000259" key="5">
    <source>
        <dbReference type="PROSITE" id="PS50977"/>
    </source>
</evidence>
<dbReference type="GO" id="GO:0003700">
    <property type="term" value="F:DNA-binding transcription factor activity"/>
    <property type="evidence" value="ECO:0007669"/>
    <property type="project" value="TreeGrafter"/>
</dbReference>
<dbReference type="RefSeq" id="WP_073078192.1">
    <property type="nucleotide sequence ID" value="NZ_FQXV01000006.1"/>
</dbReference>
<dbReference type="GO" id="GO:0000976">
    <property type="term" value="F:transcription cis-regulatory region binding"/>
    <property type="evidence" value="ECO:0007669"/>
    <property type="project" value="TreeGrafter"/>
</dbReference>
<gene>
    <name evidence="6" type="ORF">SAMN02745823_01917</name>
</gene>
<evidence type="ECO:0000256" key="2">
    <source>
        <dbReference type="ARBA" id="ARBA00023125"/>
    </source>
</evidence>
<dbReference type="InterPro" id="IPR009057">
    <property type="entry name" value="Homeodomain-like_sf"/>
</dbReference>
<evidence type="ECO:0000313" key="7">
    <source>
        <dbReference type="Proteomes" id="UP000183995"/>
    </source>
</evidence>
<dbReference type="Pfam" id="PF00440">
    <property type="entry name" value="TetR_N"/>
    <property type="match status" value="1"/>
</dbReference>
<keyword evidence="1" id="KW-0805">Transcription regulation</keyword>
<protein>
    <submittedName>
        <fullName evidence="6">Transcriptional regulator, TetR family</fullName>
    </submittedName>
</protein>
<dbReference type="Gene3D" id="1.10.357.10">
    <property type="entry name" value="Tetracycline Repressor, domain 2"/>
    <property type="match status" value="1"/>
</dbReference>
<feature type="domain" description="HTH tetR-type" evidence="5">
    <location>
        <begin position="18"/>
        <end position="78"/>
    </location>
</feature>
<organism evidence="6 7">
    <name type="scientific">Sporobacter termitidis DSM 10068</name>
    <dbReference type="NCBI Taxonomy" id="1123282"/>
    <lineage>
        <taxon>Bacteria</taxon>
        <taxon>Bacillati</taxon>
        <taxon>Bacillota</taxon>
        <taxon>Clostridia</taxon>
        <taxon>Eubacteriales</taxon>
        <taxon>Oscillospiraceae</taxon>
        <taxon>Sporobacter</taxon>
    </lineage>
</organism>
<evidence type="ECO:0000256" key="3">
    <source>
        <dbReference type="ARBA" id="ARBA00023163"/>
    </source>
</evidence>
<dbReference type="InterPro" id="IPR011075">
    <property type="entry name" value="TetR_C"/>
</dbReference>
<dbReference type="PANTHER" id="PTHR30055:SF148">
    <property type="entry name" value="TETR-FAMILY TRANSCRIPTIONAL REGULATOR"/>
    <property type="match status" value="1"/>
</dbReference>
<dbReference type="Gene3D" id="1.10.10.60">
    <property type="entry name" value="Homeodomain-like"/>
    <property type="match status" value="1"/>
</dbReference>
<dbReference type="InterPro" id="IPR036271">
    <property type="entry name" value="Tet_transcr_reg_TetR-rel_C_sf"/>
</dbReference>
<dbReference type="SUPFAM" id="SSF46689">
    <property type="entry name" value="Homeodomain-like"/>
    <property type="match status" value="1"/>
</dbReference>
<dbReference type="InterPro" id="IPR050109">
    <property type="entry name" value="HTH-type_TetR-like_transc_reg"/>
</dbReference>
<keyword evidence="3" id="KW-0804">Transcription</keyword>
<evidence type="ECO:0000313" key="6">
    <source>
        <dbReference type="EMBL" id="SHI01611.1"/>
    </source>
</evidence>
<keyword evidence="2 4" id="KW-0238">DNA-binding</keyword>
<proteinExistence type="predicted"/>
<dbReference type="AlphaFoldDB" id="A0A1M5XP83"/>
<name>A0A1M5XP83_9FIRM</name>
<dbReference type="EMBL" id="FQXV01000006">
    <property type="protein sequence ID" value="SHI01611.1"/>
    <property type="molecule type" value="Genomic_DNA"/>
</dbReference>
<dbReference type="PANTHER" id="PTHR30055">
    <property type="entry name" value="HTH-TYPE TRANSCRIPTIONAL REGULATOR RUTR"/>
    <property type="match status" value="1"/>
</dbReference>
<sequence>MDEENGNVKQSGTRRRGKVLEDAILEAAWDELREAGYNRLTMESVAARAKTNKAVVYRRWENKAMLVVMVLRKYVLPMIPREVPDTGSLRDDVYRLLSGLGAPLRIVGAETLHGLMADMIGKVLSASMQREHESDTENTLLDGMMTILKNAEKRGEVIAEKVPRRVAMLPLDLFRFEIFIHRAPISDETVREIVDDVFMPLVVKR</sequence>
<evidence type="ECO:0000256" key="4">
    <source>
        <dbReference type="PROSITE-ProRule" id="PRU00335"/>
    </source>
</evidence>
<dbReference type="PROSITE" id="PS50977">
    <property type="entry name" value="HTH_TETR_2"/>
    <property type="match status" value="1"/>
</dbReference>
<dbReference type="Pfam" id="PF16859">
    <property type="entry name" value="TetR_C_11"/>
    <property type="match status" value="1"/>
</dbReference>
<dbReference type="SUPFAM" id="SSF48498">
    <property type="entry name" value="Tetracyclin repressor-like, C-terminal domain"/>
    <property type="match status" value="1"/>
</dbReference>
<keyword evidence="7" id="KW-1185">Reference proteome</keyword>
<feature type="DNA-binding region" description="H-T-H motif" evidence="4">
    <location>
        <begin position="41"/>
        <end position="60"/>
    </location>
</feature>
<dbReference type="OrthoDB" id="9796019at2"/>
<dbReference type="STRING" id="1123282.SAMN02745823_01917"/>